<dbReference type="Gene3D" id="3.30.70.1290">
    <property type="entry name" value="Transposase IS200-like"/>
    <property type="match status" value="1"/>
</dbReference>
<sequence length="183" mass="22026">MSRKYKFIDQSSLYFISTATVYWVDVFTREEYNNILIENLSFCVKEKDLDIYAYCLMTNHFHAIIGTRGRPMDKILRELKQFTAKRIISAIENNPFESRKKWMLRLFEWSGKRTAGNEKYQFWQHDNHPIWLNSYDVIMQKLDYIHQNPVKAGLVDKPEDWRYSSAKNYYTKEQTALEVILLE</sequence>
<proteinExistence type="predicted"/>
<dbReference type="Proteomes" id="UP001236569">
    <property type="component" value="Unassembled WGS sequence"/>
</dbReference>
<dbReference type="PANTHER" id="PTHR36966">
    <property type="entry name" value="REP-ASSOCIATED TYROSINE TRANSPOSASE"/>
    <property type="match status" value="1"/>
</dbReference>
<evidence type="ECO:0000259" key="1">
    <source>
        <dbReference type="SMART" id="SM01321"/>
    </source>
</evidence>
<evidence type="ECO:0000313" key="2">
    <source>
        <dbReference type="EMBL" id="MDI9866855.1"/>
    </source>
</evidence>
<name>A0ABT6YTC8_9BACT</name>
<dbReference type="PANTHER" id="PTHR36966:SF1">
    <property type="entry name" value="REP-ASSOCIATED TYROSINE TRANSPOSASE"/>
    <property type="match status" value="1"/>
</dbReference>
<dbReference type="NCBIfam" id="NF047646">
    <property type="entry name" value="REP_Tyr_transpos"/>
    <property type="match status" value="1"/>
</dbReference>
<dbReference type="InterPro" id="IPR052715">
    <property type="entry name" value="RAYT_transposase"/>
</dbReference>
<dbReference type="SMART" id="SM01321">
    <property type="entry name" value="Y1_Tnp"/>
    <property type="match status" value="1"/>
</dbReference>
<dbReference type="InterPro" id="IPR036515">
    <property type="entry name" value="Transposase_17_sf"/>
</dbReference>
<dbReference type="SUPFAM" id="SSF143422">
    <property type="entry name" value="Transposase IS200-like"/>
    <property type="match status" value="1"/>
</dbReference>
<gene>
    <name evidence="2" type="ORF">QM480_21130</name>
</gene>
<comment type="caution">
    <text evidence="2">The sequence shown here is derived from an EMBL/GenBank/DDBJ whole genome shotgun (WGS) entry which is preliminary data.</text>
</comment>
<feature type="domain" description="Transposase IS200-like" evidence="1">
    <location>
        <begin position="9"/>
        <end position="127"/>
    </location>
</feature>
<protein>
    <submittedName>
        <fullName evidence="2">Transposase</fullName>
    </submittedName>
</protein>
<dbReference type="EMBL" id="JASHID010000021">
    <property type="protein sequence ID" value="MDI9866855.1"/>
    <property type="molecule type" value="Genomic_DNA"/>
</dbReference>
<organism evidence="2 3">
    <name type="scientific">Flectobacillus longus</name>
    <dbReference type="NCBI Taxonomy" id="2984207"/>
    <lineage>
        <taxon>Bacteria</taxon>
        <taxon>Pseudomonadati</taxon>
        <taxon>Bacteroidota</taxon>
        <taxon>Cytophagia</taxon>
        <taxon>Cytophagales</taxon>
        <taxon>Flectobacillaceae</taxon>
        <taxon>Flectobacillus</taxon>
    </lineage>
</organism>
<dbReference type="InterPro" id="IPR002686">
    <property type="entry name" value="Transposase_17"/>
</dbReference>
<keyword evidence="3" id="KW-1185">Reference proteome</keyword>
<accession>A0ABT6YTC8</accession>
<reference evidence="2 3" key="1">
    <citation type="submission" date="2023-05" db="EMBL/GenBank/DDBJ databases">
        <title>Novel species of genus Flectobacillus isolated from stream in China.</title>
        <authorList>
            <person name="Lu H."/>
        </authorList>
    </citation>
    <scope>NUCLEOTIDE SEQUENCE [LARGE SCALE GENOMIC DNA]</scope>
    <source>
        <strain evidence="2 3">DC10W</strain>
    </source>
</reference>
<evidence type="ECO:0000313" key="3">
    <source>
        <dbReference type="Proteomes" id="UP001236569"/>
    </source>
</evidence>
<dbReference type="Pfam" id="PF01797">
    <property type="entry name" value="Y1_Tnp"/>
    <property type="match status" value="1"/>
</dbReference>
<dbReference type="RefSeq" id="WP_283371596.1">
    <property type="nucleotide sequence ID" value="NZ_JASHID010000021.1"/>
</dbReference>